<dbReference type="HOGENOM" id="CLU_1889517_0_0_1"/>
<keyword evidence="1" id="KW-1133">Transmembrane helix</keyword>
<dbReference type="Proteomes" id="UP000026915">
    <property type="component" value="Chromosome 10"/>
</dbReference>
<keyword evidence="1" id="KW-0812">Transmembrane</keyword>
<evidence type="ECO:0000313" key="4">
    <source>
        <dbReference type="Proteomes" id="UP000026915"/>
    </source>
</evidence>
<organism evidence="3 4">
    <name type="scientific">Theobroma cacao</name>
    <name type="common">Cacao</name>
    <name type="synonym">Cocoa</name>
    <dbReference type="NCBI Taxonomy" id="3641"/>
    <lineage>
        <taxon>Eukaryota</taxon>
        <taxon>Viridiplantae</taxon>
        <taxon>Streptophyta</taxon>
        <taxon>Embryophyta</taxon>
        <taxon>Tracheophyta</taxon>
        <taxon>Spermatophyta</taxon>
        <taxon>Magnoliopsida</taxon>
        <taxon>eudicotyledons</taxon>
        <taxon>Gunneridae</taxon>
        <taxon>Pentapetalae</taxon>
        <taxon>rosids</taxon>
        <taxon>malvids</taxon>
        <taxon>Malvales</taxon>
        <taxon>Malvaceae</taxon>
        <taxon>Byttnerioideae</taxon>
        <taxon>Theobroma</taxon>
    </lineage>
</organism>
<sequence>MRKLMLSLAGFRSAFGVMSAYRDVAEVVTGPMGVPGRDKNHIFCLYLHGERNNHIYVNSIYNSNNSLSKRDNKIIDRESHNQIEWLRKRLLFSLNQLIKLLYDCLICLTMVIVSYFFCHMHFLSFLLFILFFSFR</sequence>
<dbReference type="Gramene" id="EOY19669">
    <property type="protein sequence ID" value="EOY19669"/>
    <property type="gene ID" value="TCM_044835"/>
</dbReference>
<evidence type="ECO:0000256" key="2">
    <source>
        <dbReference type="SAM" id="SignalP"/>
    </source>
</evidence>
<dbReference type="AlphaFoldDB" id="A0A061FY20"/>
<dbReference type="InParanoid" id="A0A061FY20"/>
<evidence type="ECO:0000313" key="3">
    <source>
        <dbReference type="EMBL" id="EOY19669.1"/>
    </source>
</evidence>
<protein>
    <submittedName>
        <fullName evidence="3">Uncharacterized protein</fullName>
    </submittedName>
</protein>
<evidence type="ECO:0000256" key="1">
    <source>
        <dbReference type="SAM" id="Phobius"/>
    </source>
</evidence>
<keyword evidence="4" id="KW-1185">Reference proteome</keyword>
<dbReference type="EMBL" id="CM001888">
    <property type="protein sequence ID" value="EOY19669.1"/>
    <property type="molecule type" value="Genomic_DNA"/>
</dbReference>
<accession>A0A061FY20</accession>
<feature type="signal peptide" evidence="2">
    <location>
        <begin position="1"/>
        <end position="20"/>
    </location>
</feature>
<reference evidence="3 4" key="1">
    <citation type="journal article" date="2013" name="Genome Biol.">
        <title>The genome sequence of the most widely cultivated cacao type and its use to identify candidate genes regulating pod color.</title>
        <authorList>
            <person name="Motamayor J.C."/>
            <person name="Mockaitis K."/>
            <person name="Schmutz J."/>
            <person name="Haiminen N."/>
            <person name="Iii D.L."/>
            <person name="Cornejo O."/>
            <person name="Findley S.D."/>
            <person name="Zheng P."/>
            <person name="Utro F."/>
            <person name="Royaert S."/>
            <person name="Saski C."/>
            <person name="Jenkins J."/>
            <person name="Podicheti R."/>
            <person name="Zhao M."/>
            <person name="Scheffler B.E."/>
            <person name="Stack J.C."/>
            <person name="Feltus F.A."/>
            <person name="Mustiga G.M."/>
            <person name="Amores F."/>
            <person name="Phillips W."/>
            <person name="Marelli J.P."/>
            <person name="May G.D."/>
            <person name="Shapiro H."/>
            <person name="Ma J."/>
            <person name="Bustamante C.D."/>
            <person name="Schnell R.J."/>
            <person name="Main D."/>
            <person name="Gilbert D."/>
            <person name="Parida L."/>
            <person name="Kuhn D.N."/>
        </authorList>
    </citation>
    <scope>NUCLEOTIDE SEQUENCE [LARGE SCALE GENOMIC DNA]</scope>
    <source>
        <strain evidence="4">cv. Matina 1-6</strain>
    </source>
</reference>
<feature type="transmembrane region" description="Helical" evidence="1">
    <location>
        <begin position="100"/>
        <end position="132"/>
    </location>
</feature>
<feature type="chain" id="PRO_5001603004" evidence="2">
    <location>
        <begin position="21"/>
        <end position="135"/>
    </location>
</feature>
<keyword evidence="1" id="KW-0472">Membrane</keyword>
<name>A0A061FY20_THECC</name>
<proteinExistence type="predicted"/>
<gene>
    <name evidence="3" type="ORF">TCM_044835</name>
</gene>
<keyword evidence="2" id="KW-0732">Signal</keyword>